<dbReference type="AlphaFoldDB" id="A0A6G8PTQ0"/>
<evidence type="ECO:0000313" key="2">
    <source>
        <dbReference type="Proteomes" id="UP000502706"/>
    </source>
</evidence>
<evidence type="ECO:0000313" key="1">
    <source>
        <dbReference type="EMBL" id="QIN77577.1"/>
    </source>
</evidence>
<gene>
    <name evidence="1" type="ORF">GBA65_02575</name>
</gene>
<accession>A0A6G8PTQ0</accession>
<reference evidence="1 2" key="1">
    <citation type="submission" date="2019-10" db="EMBL/GenBank/DDBJ databases">
        <title>Rubrobacter sp nov SCSIO 52915 isolated from a deep-sea sediment in the South China Sea.</title>
        <authorList>
            <person name="Chen R.W."/>
        </authorList>
    </citation>
    <scope>NUCLEOTIDE SEQUENCE [LARGE SCALE GENOMIC DNA]</scope>
    <source>
        <strain evidence="1 2">SCSIO 52915</strain>
    </source>
</reference>
<proteinExistence type="predicted"/>
<name>A0A6G8PTQ0_9ACTN</name>
<dbReference type="RefSeq" id="WP_166395257.1">
    <property type="nucleotide sequence ID" value="NZ_CP045121.1"/>
</dbReference>
<dbReference type="EMBL" id="CP045121">
    <property type="protein sequence ID" value="QIN77577.1"/>
    <property type="molecule type" value="Genomic_DNA"/>
</dbReference>
<protein>
    <submittedName>
        <fullName evidence="1">Uncharacterized protein</fullName>
    </submittedName>
</protein>
<sequence length="95" mass="10253">MTIARKLWLGFGILILIFLLTALAVGTSVRSVAGALDEIVTVEEPTAATAYEMEINTVEIGRSILSYLETGDPELREAAQSDRADFEEFKGGTTS</sequence>
<keyword evidence="2" id="KW-1185">Reference proteome</keyword>
<organism evidence="1 2">
    <name type="scientific">Rubrobacter marinus</name>
    <dbReference type="NCBI Taxonomy" id="2653852"/>
    <lineage>
        <taxon>Bacteria</taxon>
        <taxon>Bacillati</taxon>
        <taxon>Actinomycetota</taxon>
        <taxon>Rubrobacteria</taxon>
        <taxon>Rubrobacterales</taxon>
        <taxon>Rubrobacteraceae</taxon>
        <taxon>Rubrobacter</taxon>
    </lineage>
</organism>
<dbReference type="KEGG" id="rmar:GBA65_02575"/>
<dbReference type="Proteomes" id="UP000502706">
    <property type="component" value="Chromosome"/>
</dbReference>